<comment type="caution">
    <text evidence="3">The sequence shown here is derived from an EMBL/GenBank/DDBJ whole genome shotgun (WGS) entry which is preliminary data.</text>
</comment>
<proteinExistence type="predicted"/>
<evidence type="ECO:0000256" key="1">
    <source>
        <dbReference type="SAM" id="Coils"/>
    </source>
</evidence>
<organism evidence="3 4">
    <name type="scientific">Chrysochromulina tobinii</name>
    <dbReference type="NCBI Taxonomy" id="1460289"/>
    <lineage>
        <taxon>Eukaryota</taxon>
        <taxon>Haptista</taxon>
        <taxon>Haptophyta</taxon>
        <taxon>Prymnesiophyceae</taxon>
        <taxon>Prymnesiales</taxon>
        <taxon>Chrysochromulinaceae</taxon>
        <taxon>Chrysochromulina</taxon>
    </lineage>
</organism>
<keyword evidence="4" id="KW-1185">Reference proteome</keyword>
<dbReference type="Proteomes" id="UP000037460">
    <property type="component" value="Unassembled WGS sequence"/>
</dbReference>
<feature type="compositionally biased region" description="Basic and acidic residues" evidence="2">
    <location>
        <begin position="485"/>
        <end position="496"/>
    </location>
</feature>
<dbReference type="AlphaFoldDB" id="A0A0M0J8U8"/>
<evidence type="ECO:0000313" key="3">
    <source>
        <dbReference type="EMBL" id="KOO22782.1"/>
    </source>
</evidence>
<feature type="region of interest" description="Disordered" evidence="2">
    <location>
        <begin position="207"/>
        <end position="231"/>
    </location>
</feature>
<gene>
    <name evidence="3" type="ORF">Ctob_001371</name>
</gene>
<feature type="coiled-coil region" evidence="1">
    <location>
        <begin position="369"/>
        <end position="406"/>
    </location>
</feature>
<evidence type="ECO:0000313" key="4">
    <source>
        <dbReference type="Proteomes" id="UP000037460"/>
    </source>
</evidence>
<protein>
    <submittedName>
        <fullName evidence="3">Uncharacterized protein</fullName>
    </submittedName>
</protein>
<dbReference type="EMBL" id="JWZX01003251">
    <property type="protein sequence ID" value="KOO22782.1"/>
    <property type="molecule type" value="Genomic_DNA"/>
</dbReference>
<feature type="region of interest" description="Disordered" evidence="2">
    <location>
        <begin position="485"/>
        <end position="516"/>
    </location>
</feature>
<accession>A0A0M0J8U8</accession>
<feature type="compositionally biased region" description="Low complexity" evidence="2">
    <location>
        <begin position="506"/>
        <end position="516"/>
    </location>
</feature>
<feature type="region of interest" description="Disordered" evidence="2">
    <location>
        <begin position="528"/>
        <end position="584"/>
    </location>
</feature>
<evidence type="ECO:0000256" key="2">
    <source>
        <dbReference type="SAM" id="MobiDB-lite"/>
    </source>
</evidence>
<keyword evidence="1" id="KW-0175">Coiled coil</keyword>
<sequence>MLPFCTALVLSPPAAVARGHARQTSLQMLTGREVVQSFVAATEKGDAVAAAKLCTEDFLYKTHSATTESLAAAQDRLKTKVPVPSKVTSELHEENDGTFVREIVVKPEQRKRHVLVKKKKKIGDVMREDCLPELVAAQTEMCQMRDELEAYRRGDPTSRRAEAAERELRDLRAQLAAEIASSAEHFEARSKLSDEIAELRLQLEAEKKRSASLPSPGASPEEESVKQLKKSLNEAKEELEAAHRAIRAKEESLAQKKEGSLQAAKEHAELVAQHAALVTKGDELMRTVRLQRLAAKALGMLYVQRLSSLKRQLRRMTERSQAVEEMLEGAPVERARLVDENAKLKRDAASALAAVEPLRKSLTHANSEIRQQAMRLQQLHSTAERLESTRRVNAELRTTNEELLEHVRFLTRSLSESQSRADVIKVQLLDVQGNHARVLARRDTERRALEIQLAEVVSRVREHEKAFLGEQPLWLLKEIKDAAREAREPRRERSPRADLPPPLPPSTATAQTPSPRWGIALPTVHAAAMPVRPGPTREAAGTPRSRRQLARVKPPPIAGSMPPRQAEAANEAELGPVDELPTQA</sequence>
<name>A0A0M0J8U8_9EUKA</name>
<reference evidence="4" key="1">
    <citation type="journal article" date="2015" name="PLoS Genet.">
        <title>Genome Sequence and Transcriptome Analyses of Chrysochromulina tobin: Metabolic Tools for Enhanced Algal Fitness in the Prominent Order Prymnesiales (Haptophyceae).</title>
        <authorList>
            <person name="Hovde B.T."/>
            <person name="Deodato C.R."/>
            <person name="Hunsperger H.M."/>
            <person name="Ryken S.A."/>
            <person name="Yost W."/>
            <person name="Jha R.K."/>
            <person name="Patterson J."/>
            <person name="Monnat R.J. Jr."/>
            <person name="Barlow S.B."/>
            <person name="Starkenburg S.R."/>
            <person name="Cattolico R.A."/>
        </authorList>
    </citation>
    <scope>NUCLEOTIDE SEQUENCE</scope>
    <source>
        <strain evidence="4">CCMP291</strain>
    </source>
</reference>